<evidence type="ECO:0000256" key="3">
    <source>
        <dbReference type="ARBA" id="ARBA00023125"/>
    </source>
</evidence>
<dbReference type="Pfam" id="PF04769">
    <property type="entry name" value="MATalpha_HMGbox"/>
    <property type="match status" value="1"/>
</dbReference>
<reference evidence="10" key="1">
    <citation type="journal article" date="2020" name="Stud. Mycol.">
        <title>101 Dothideomycetes genomes: a test case for predicting lifestyles and emergence of pathogens.</title>
        <authorList>
            <person name="Haridas S."/>
            <person name="Albert R."/>
            <person name="Binder M."/>
            <person name="Bloem J."/>
            <person name="Labutti K."/>
            <person name="Salamov A."/>
            <person name="Andreopoulos B."/>
            <person name="Baker S."/>
            <person name="Barry K."/>
            <person name="Bills G."/>
            <person name="Bluhm B."/>
            <person name="Cannon C."/>
            <person name="Castanera R."/>
            <person name="Culley D."/>
            <person name="Daum C."/>
            <person name="Ezra D."/>
            <person name="Gonzalez J."/>
            <person name="Henrissat B."/>
            <person name="Kuo A."/>
            <person name="Liang C."/>
            <person name="Lipzen A."/>
            <person name="Lutzoni F."/>
            <person name="Magnuson J."/>
            <person name="Mondo S."/>
            <person name="Nolan M."/>
            <person name="Ohm R."/>
            <person name="Pangilinan J."/>
            <person name="Park H.-J."/>
            <person name="Ramirez L."/>
            <person name="Alfaro M."/>
            <person name="Sun H."/>
            <person name="Tritt A."/>
            <person name="Yoshinaga Y."/>
            <person name="Zwiers L.-H."/>
            <person name="Turgeon B."/>
            <person name="Goodwin S."/>
            <person name="Spatafora J."/>
            <person name="Crous P."/>
            <person name="Grigoriev I."/>
        </authorList>
    </citation>
    <scope>NUCLEOTIDE SEQUENCE</scope>
    <source>
        <strain evidence="10">CBS 473.64</strain>
    </source>
</reference>
<comment type="function">
    <text evidence="6">Mating type proteins are sequence specific DNA-binding proteins that act as master switches in fungal differentiation by controlling gene expression in a cell type-specific fashion. Transcriptional activator that induces the transcription of alpha-specific genes.</text>
</comment>
<dbReference type="OrthoDB" id="5398665at2759"/>
<protein>
    <recommendedName>
        <fullName evidence="1">Mating-type protein MAT-1</fullName>
    </recommendedName>
</protein>
<name>A0A6A6SAK9_9PLEO</name>
<keyword evidence="4 7" id="KW-0804">Transcription</keyword>
<keyword evidence="5 7" id="KW-0539">Nucleus</keyword>
<evidence type="ECO:0000313" key="10">
    <source>
        <dbReference type="EMBL" id="KAF2643448.1"/>
    </source>
</evidence>
<accession>A0A6A6SAK9</accession>
<keyword evidence="2 7" id="KW-0805">Transcription regulation</keyword>
<evidence type="ECO:0000256" key="1">
    <source>
        <dbReference type="ARBA" id="ARBA00015083"/>
    </source>
</evidence>
<evidence type="ECO:0000259" key="9">
    <source>
        <dbReference type="PROSITE" id="PS51325"/>
    </source>
</evidence>
<organism evidence="10 11">
    <name type="scientific">Massarina eburnea CBS 473.64</name>
    <dbReference type="NCBI Taxonomy" id="1395130"/>
    <lineage>
        <taxon>Eukaryota</taxon>
        <taxon>Fungi</taxon>
        <taxon>Dikarya</taxon>
        <taxon>Ascomycota</taxon>
        <taxon>Pezizomycotina</taxon>
        <taxon>Dothideomycetes</taxon>
        <taxon>Pleosporomycetidae</taxon>
        <taxon>Pleosporales</taxon>
        <taxon>Massarineae</taxon>
        <taxon>Massarinaceae</taxon>
        <taxon>Massarina</taxon>
    </lineage>
</organism>
<keyword evidence="3 7" id="KW-0238">DNA-binding</keyword>
<comment type="similarity">
    <text evidence="7">Belongs to the MATALPHA1 family.</text>
</comment>
<gene>
    <name evidence="10" type="ORF">P280DRAFT_488475</name>
</gene>
<dbReference type="GO" id="GO:0005634">
    <property type="term" value="C:nucleus"/>
    <property type="evidence" value="ECO:0007669"/>
    <property type="project" value="UniProtKB-SubCell"/>
</dbReference>
<sequence>MDVLLTANSSFEVLQVMRAVRSPAAQAALTTMLLNAPPPVVERAAPPEKAKKALNAFVGFRCYYITIPVFKAVPMKKLSKALSTLWETDPNKPMWSLMAKAWSTMRDAAGKDQAPLDQFLRMVCPHYGIPSPEIYLQVTGLCIITGENGAPVVIRDPSNTSVPGGVGTTAAAVSVEDIIEYAQSQGYVRGYIHQANLTSSTFLGHSAGQTLAANQFDADILDERFAARNMRRDKRDATRESGTSADIKNQIRIAHSYATSSSASQPQYHVTRTTFNGIPVFDFNAPIHMSPSSFVDQQPSATVNSSSEHEPSTALDITNWSAFRTGADADVAMPAFSLTQQEST</sequence>
<keyword evidence="11" id="KW-1185">Reference proteome</keyword>
<evidence type="ECO:0000256" key="7">
    <source>
        <dbReference type="RuleBase" id="RU003516"/>
    </source>
</evidence>
<dbReference type="AlphaFoldDB" id="A0A6A6SAK9"/>
<feature type="region of interest" description="Disordered" evidence="8">
    <location>
        <begin position="293"/>
        <end position="313"/>
    </location>
</feature>
<comment type="subcellular location">
    <subcellularLocation>
        <location evidence="7">Nucleus</location>
    </subcellularLocation>
</comment>
<feature type="compositionally biased region" description="Polar residues" evidence="8">
    <location>
        <begin position="293"/>
        <end position="306"/>
    </location>
</feature>
<feature type="domain" description="Alpha box" evidence="9">
    <location>
        <begin position="49"/>
        <end position="106"/>
    </location>
</feature>
<proteinExistence type="inferred from homology"/>
<dbReference type="PROSITE" id="PS51325">
    <property type="entry name" value="ALPHA_BOX"/>
    <property type="match status" value="1"/>
</dbReference>
<dbReference type="GO" id="GO:0008301">
    <property type="term" value="F:DNA binding, bending"/>
    <property type="evidence" value="ECO:0007669"/>
    <property type="project" value="InterPro"/>
</dbReference>
<evidence type="ECO:0000256" key="4">
    <source>
        <dbReference type="ARBA" id="ARBA00023163"/>
    </source>
</evidence>
<evidence type="ECO:0000256" key="8">
    <source>
        <dbReference type="SAM" id="MobiDB-lite"/>
    </source>
</evidence>
<evidence type="ECO:0000256" key="5">
    <source>
        <dbReference type="ARBA" id="ARBA00023242"/>
    </source>
</evidence>
<dbReference type="GO" id="GO:0045895">
    <property type="term" value="P:positive regulation of mating-type specific transcription, DNA-templated"/>
    <property type="evidence" value="ECO:0007669"/>
    <property type="project" value="InterPro"/>
</dbReference>
<dbReference type="InterPro" id="IPR006856">
    <property type="entry name" value="MATalpha_HMGbox"/>
</dbReference>
<dbReference type="Proteomes" id="UP000799753">
    <property type="component" value="Unassembled WGS sequence"/>
</dbReference>
<evidence type="ECO:0000256" key="6">
    <source>
        <dbReference type="ARBA" id="ARBA00035106"/>
    </source>
</evidence>
<evidence type="ECO:0000313" key="11">
    <source>
        <dbReference type="Proteomes" id="UP000799753"/>
    </source>
</evidence>
<dbReference type="EMBL" id="MU006780">
    <property type="protein sequence ID" value="KAF2643448.1"/>
    <property type="molecule type" value="Genomic_DNA"/>
</dbReference>
<evidence type="ECO:0000256" key="2">
    <source>
        <dbReference type="ARBA" id="ARBA00023015"/>
    </source>
</evidence>